<reference evidence="3 4" key="1">
    <citation type="journal article" date="2015" name="Genome Announc.">
        <title>Complete Genome Sequence of Sedimenticola thiotaurini Strain SIP-G1, a Polyphosphate- and Polyhydroxyalkanoate-Accumulating Sulfur-Oxidizing Gammaproteobacterium Isolated from Salt Marsh Sediments.</title>
        <authorList>
            <person name="Flood B.E."/>
            <person name="Jones D.S."/>
            <person name="Bailey J.V."/>
        </authorList>
    </citation>
    <scope>NUCLEOTIDE SEQUENCE [LARGE SCALE GENOMIC DNA]</scope>
    <source>
        <strain evidence="3 4">SIP-G1</strain>
    </source>
</reference>
<keyword evidence="3" id="KW-0223">Dioxygenase</keyword>
<sequence>MSRTIKHSAVAGAFYPAEPETLHRQVQQFIDAARPVSDTRPRALIAPHAGYIYSGPIAGSAYATLLNSSDIHRVILLAPAHRVAFRGIAYSSATHFETPLGLIPVDQELLGKIACSPSLQLNDDAFRDEHSIEVQLPFLQEILTDFKIVPLLVGDASPPQVAEILEQTWDVPENLIVISSDLSHYLDYESATEMDQKTSQAIEALQPEALTYHSACGRTPVSGLLLVAKKHGLKARTLDLRNSGDTAGPRDRVVGYGAYVFS</sequence>
<dbReference type="NCBIfam" id="TIGR04336">
    <property type="entry name" value="AmmeMemoSam_B"/>
    <property type="match status" value="1"/>
</dbReference>
<evidence type="ECO:0000256" key="2">
    <source>
        <dbReference type="HAMAP-Rule" id="MF_00055"/>
    </source>
</evidence>
<gene>
    <name evidence="3" type="ORF">AAY24_03370</name>
</gene>
<dbReference type="RefSeq" id="WP_046858489.1">
    <property type="nucleotide sequence ID" value="NZ_CP011412.1"/>
</dbReference>
<dbReference type="GO" id="GO:0051213">
    <property type="term" value="F:dioxygenase activity"/>
    <property type="evidence" value="ECO:0007669"/>
    <property type="project" value="UniProtKB-KW"/>
</dbReference>
<organism evidence="3 4">
    <name type="scientific">Sedimenticola thiotaurini</name>
    <dbReference type="NCBI Taxonomy" id="1543721"/>
    <lineage>
        <taxon>Bacteria</taxon>
        <taxon>Pseudomonadati</taxon>
        <taxon>Pseudomonadota</taxon>
        <taxon>Gammaproteobacteria</taxon>
        <taxon>Chromatiales</taxon>
        <taxon>Sedimenticolaceae</taxon>
        <taxon>Sedimenticola</taxon>
    </lineage>
</organism>
<dbReference type="OrthoDB" id="9782820at2"/>
<dbReference type="HAMAP" id="MF_00055">
    <property type="entry name" value="MEMO1"/>
    <property type="match status" value="1"/>
</dbReference>
<comment type="similarity">
    <text evidence="1 2">Belongs to the MEMO1 family.</text>
</comment>
<accession>A0A0F7JVH1</accession>
<protein>
    <recommendedName>
        <fullName evidence="2">MEMO1 family protein AAY24_03370</fullName>
    </recommendedName>
</protein>
<evidence type="ECO:0000313" key="3">
    <source>
        <dbReference type="EMBL" id="AKH19552.1"/>
    </source>
</evidence>
<dbReference type="EMBL" id="CP011412">
    <property type="protein sequence ID" value="AKH19552.1"/>
    <property type="molecule type" value="Genomic_DNA"/>
</dbReference>
<dbReference type="InterPro" id="IPR002737">
    <property type="entry name" value="MEMO1_fam"/>
</dbReference>
<dbReference type="PANTHER" id="PTHR11060">
    <property type="entry name" value="PROTEIN MEMO1"/>
    <property type="match status" value="1"/>
</dbReference>
<keyword evidence="3" id="KW-0560">Oxidoreductase</keyword>
<proteinExistence type="inferred from homology"/>
<dbReference type="PANTHER" id="PTHR11060:SF0">
    <property type="entry name" value="PROTEIN MEMO1"/>
    <property type="match status" value="1"/>
</dbReference>
<dbReference type="Proteomes" id="UP000034410">
    <property type="component" value="Chromosome"/>
</dbReference>
<dbReference type="PATRIC" id="fig|1543721.4.peg.707"/>
<dbReference type="Gene3D" id="3.40.830.10">
    <property type="entry name" value="LigB-like"/>
    <property type="match status" value="1"/>
</dbReference>
<name>A0A0F7JVH1_9GAMM</name>
<dbReference type="KEGG" id="seds:AAY24_03370"/>
<evidence type="ECO:0000256" key="1">
    <source>
        <dbReference type="ARBA" id="ARBA00006315"/>
    </source>
</evidence>
<dbReference type="CDD" id="cd07361">
    <property type="entry name" value="MEMO_like"/>
    <property type="match status" value="1"/>
</dbReference>
<dbReference type="Pfam" id="PF01875">
    <property type="entry name" value="Memo"/>
    <property type="match status" value="1"/>
</dbReference>
<keyword evidence="4" id="KW-1185">Reference proteome</keyword>
<evidence type="ECO:0000313" key="4">
    <source>
        <dbReference type="Proteomes" id="UP000034410"/>
    </source>
</evidence>
<dbReference type="AlphaFoldDB" id="A0A0F7JVH1"/>